<organism evidence="1 2">
    <name type="scientific">candidate division WOR-1 bacterium DG_54_3</name>
    <dbReference type="NCBI Taxonomy" id="1703775"/>
    <lineage>
        <taxon>Bacteria</taxon>
        <taxon>Bacillati</taxon>
        <taxon>Saganbacteria</taxon>
    </lineage>
</organism>
<comment type="caution">
    <text evidence="1">The sequence shown here is derived from an EMBL/GenBank/DDBJ whole genome shotgun (WGS) entry which is preliminary data.</text>
</comment>
<dbReference type="AlphaFoldDB" id="A0A0S7Y786"/>
<reference evidence="1 2" key="1">
    <citation type="journal article" date="2015" name="Microbiome">
        <title>Genomic resolution of linkages in carbon, nitrogen, and sulfur cycling among widespread estuary sediment bacteria.</title>
        <authorList>
            <person name="Baker B.J."/>
            <person name="Lazar C.S."/>
            <person name="Teske A.P."/>
            <person name="Dick G.J."/>
        </authorList>
    </citation>
    <scope>NUCLEOTIDE SEQUENCE [LARGE SCALE GENOMIC DNA]</scope>
    <source>
        <strain evidence="1">DG_54_3</strain>
    </source>
</reference>
<proteinExistence type="predicted"/>
<sequence length="68" mass="8205">MSLDFSFHSRLWERILHIQIRRTRGLNPTLLDRRRMDYSTKYDFSGEVDETYSYLTKASVDSRSVHSY</sequence>
<name>A0A0S7Y786_UNCSA</name>
<protein>
    <submittedName>
        <fullName evidence="1">Uncharacterized protein</fullName>
    </submittedName>
</protein>
<accession>A0A0S7Y786</accession>
<dbReference type="EMBL" id="LIZX01000002">
    <property type="protein sequence ID" value="KPJ70303.1"/>
    <property type="molecule type" value="Genomic_DNA"/>
</dbReference>
<evidence type="ECO:0000313" key="1">
    <source>
        <dbReference type="EMBL" id="KPJ70303.1"/>
    </source>
</evidence>
<dbReference type="Proteomes" id="UP000051861">
    <property type="component" value="Unassembled WGS sequence"/>
</dbReference>
<gene>
    <name evidence="1" type="ORF">AMJ44_00110</name>
</gene>
<evidence type="ECO:0000313" key="2">
    <source>
        <dbReference type="Proteomes" id="UP000051861"/>
    </source>
</evidence>